<dbReference type="PROSITE" id="PS51257">
    <property type="entry name" value="PROKAR_LIPOPROTEIN"/>
    <property type="match status" value="1"/>
</dbReference>
<dbReference type="Pfam" id="PF11207">
    <property type="entry name" value="DUF2989"/>
    <property type="match status" value="1"/>
</dbReference>
<evidence type="ECO:0000313" key="1">
    <source>
        <dbReference type="EMBL" id="MBD1389573.1"/>
    </source>
</evidence>
<evidence type="ECO:0000313" key="2">
    <source>
        <dbReference type="Proteomes" id="UP000638014"/>
    </source>
</evidence>
<name>A0A8J6QIT6_9GAMM</name>
<comment type="caution">
    <text evidence="1">The sequence shown here is derived from an EMBL/GenBank/DDBJ whole genome shotgun (WGS) entry which is preliminary data.</text>
</comment>
<sequence length="275" mass="31943">MTRAKQSTFVVLLTLAFPLLIVGCDSQPSIKRICKRNPEICQGLNRDGWCQEQRDVVIKADYQVESTNRSEPALYDALIAWEDYRACIELAAQVEMKRLKIRQSQRVEGYIKAEQMLLDLTEETRNAKMPELLWYHWTRNQDKEAYNTFISYEGTDLLNKPSLQLYLAAHYAQRDQEKAIAILLKALSLYPNTDAMDQTIFTQLATLTYQIQDYRHSYIWTLVTQKLAIAPVNLQQFEQDNLLTIREKQTAEKIAEQLAKDLAEGNFVAKRSYTF</sequence>
<organism evidence="1 2">
    <name type="scientific">Neiella litorisoli</name>
    <dbReference type="NCBI Taxonomy" id="2771431"/>
    <lineage>
        <taxon>Bacteria</taxon>
        <taxon>Pseudomonadati</taxon>
        <taxon>Pseudomonadota</taxon>
        <taxon>Gammaproteobacteria</taxon>
        <taxon>Alteromonadales</taxon>
        <taxon>Echinimonadaceae</taxon>
        <taxon>Neiella</taxon>
    </lineage>
</organism>
<dbReference type="InterPro" id="IPR021372">
    <property type="entry name" value="DUF2989"/>
</dbReference>
<dbReference type="AlphaFoldDB" id="A0A8J6QIT6"/>
<gene>
    <name evidence="1" type="ORF">IC617_09040</name>
</gene>
<keyword evidence="2" id="KW-1185">Reference proteome</keyword>
<proteinExistence type="predicted"/>
<protein>
    <submittedName>
        <fullName evidence="1">DUF2989 domain-containing protein</fullName>
    </submittedName>
</protein>
<accession>A0A8J6QIT6</accession>
<dbReference type="EMBL" id="JACXAF010000010">
    <property type="protein sequence ID" value="MBD1389573.1"/>
    <property type="molecule type" value="Genomic_DNA"/>
</dbReference>
<dbReference type="RefSeq" id="WP_191144682.1">
    <property type="nucleotide sequence ID" value="NZ_JACXAF010000010.1"/>
</dbReference>
<reference evidence="1" key="1">
    <citation type="submission" date="2020-09" db="EMBL/GenBank/DDBJ databases">
        <title>A novel bacterium of genus Neiella, isolated from South China Sea.</title>
        <authorList>
            <person name="Huang H."/>
            <person name="Mo K."/>
            <person name="Hu Y."/>
        </authorList>
    </citation>
    <scope>NUCLEOTIDE SEQUENCE</scope>
    <source>
        <strain evidence="1">HB171785</strain>
    </source>
</reference>
<dbReference type="Proteomes" id="UP000638014">
    <property type="component" value="Unassembled WGS sequence"/>
</dbReference>